<protein>
    <submittedName>
        <fullName evidence="2">Uncharacterized protein</fullName>
    </submittedName>
</protein>
<evidence type="ECO:0000313" key="2">
    <source>
        <dbReference type="EMBL" id="OQR89895.1"/>
    </source>
</evidence>
<accession>A0A1V9YVZ0</accession>
<feature type="region of interest" description="Disordered" evidence="1">
    <location>
        <begin position="275"/>
        <end position="301"/>
    </location>
</feature>
<name>A0A1V9YVZ0_9STRA</name>
<dbReference type="EMBL" id="JNBS01002635">
    <property type="protein sequence ID" value="OQR89895.1"/>
    <property type="molecule type" value="Genomic_DNA"/>
</dbReference>
<sequence>MASFKQLFSAAPAKAYDELMSGPRLAFYGFLMFAPGCMTWLYLEDVKKEMEQENEAARLVILAKARAEVEAEEVKEAQKKAELDAVIAKIDSIQSRLQAMEHVVLGTPLPEAIEQSNETKESNEEHVNEEEKRIQKNNWNVAAVWVRLREIWDEEDEFSWEDLMSIESWKSAWNEFYRKLFDDKDKFAYIKADELRQVLNNVTTPGPLRKNREDIRAAIKSMIHQEERNDESIGNIVENAKNLWQELWKDDEPSQPEPIDPLEAKVLAKLHRSDIAKRKQSQEQQFQAYDIRGARESRGQS</sequence>
<dbReference type="OrthoDB" id="79215at2759"/>
<evidence type="ECO:0000313" key="3">
    <source>
        <dbReference type="Proteomes" id="UP000243217"/>
    </source>
</evidence>
<reference evidence="2 3" key="1">
    <citation type="journal article" date="2014" name="Genome Biol. Evol.">
        <title>The secreted proteins of Achlya hypogyna and Thraustotheca clavata identify the ancestral oomycete secretome and reveal gene acquisitions by horizontal gene transfer.</title>
        <authorList>
            <person name="Misner I."/>
            <person name="Blouin N."/>
            <person name="Leonard G."/>
            <person name="Richards T.A."/>
            <person name="Lane C.E."/>
        </authorList>
    </citation>
    <scope>NUCLEOTIDE SEQUENCE [LARGE SCALE GENOMIC DNA]</scope>
    <source>
        <strain evidence="2 3">ATCC 34112</strain>
    </source>
</reference>
<evidence type="ECO:0000256" key="1">
    <source>
        <dbReference type="SAM" id="MobiDB-lite"/>
    </source>
</evidence>
<keyword evidence="3" id="KW-1185">Reference proteome</keyword>
<proteinExistence type="predicted"/>
<dbReference type="Proteomes" id="UP000243217">
    <property type="component" value="Unassembled WGS sequence"/>
</dbReference>
<gene>
    <name evidence="2" type="ORF">THRCLA_09524</name>
</gene>
<comment type="caution">
    <text evidence="2">The sequence shown here is derived from an EMBL/GenBank/DDBJ whole genome shotgun (WGS) entry which is preliminary data.</text>
</comment>
<dbReference type="AlphaFoldDB" id="A0A1V9YVZ0"/>
<organism evidence="2 3">
    <name type="scientific">Thraustotheca clavata</name>
    <dbReference type="NCBI Taxonomy" id="74557"/>
    <lineage>
        <taxon>Eukaryota</taxon>
        <taxon>Sar</taxon>
        <taxon>Stramenopiles</taxon>
        <taxon>Oomycota</taxon>
        <taxon>Saprolegniomycetes</taxon>
        <taxon>Saprolegniales</taxon>
        <taxon>Achlyaceae</taxon>
        <taxon>Thraustotheca</taxon>
    </lineage>
</organism>
<feature type="compositionally biased region" description="Basic and acidic residues" evidence="1">
    <location>
        <begin position="292"/>
        <end position="301"/>
    </location>
</feature>